<sequence length="380" mass="44453">MFIRSLLLFLLIYSFARNTNLDKNIRIYVIGIVLMVLCGITKEIIVFLNLDYWYYNLLIYGFQSLIIATYLIFYNNDVFIEQLRWFVPLVLSYTFIILYKPYAGGGIIFAFICLWIILLFHKNVTKRTFIPLILMSLSMIFVEASNSLLIAIVMMVIAFDQYASSKESESYRNMELFQRKLLSHQYAEIKDIYMNMRGWRHDYHNHLQTMKAYLSMNELKELDEYLFKVEKDLDAVDNLVKSGNVMMDAILNSKISIMKRHNIEVDFKAVLPEDLKINDVDLCVMVSNLLENAIEACVQVPVEGRFIRIYADVYGSQFYMSIQNSSKENLDFNARNYISNKRGEHGFGMKRVQLLVDKYNGFLNLQNEPGIFASEITIPF</sequence>
<feature type="transmembrane region" description="Helical" evidence="4">
    <location>
        <begin position="93"/>
        <end position="120"/>
    </location>
</feature>
<evidence type="ECO:0000259" key="5">
    <source>
        <dbReference type="Pfam" id="PF14501"/>
    </source>
</evidence>
<accession>A0A2S6FW89</accession>
<dbReference type="GO" id="GO:0000155">
    <property type="term" value="F:phosphorelay sensor kinase activity"/>
    <property type="evidence" value="ECO:0007669"/>
    <property type="project" value="InterPro"/>
</dbReference>
<dbReference type="STRING" id="37659.GCA_000703125_01867"/>
<dbReference type="GO" id="GO:0042802">
    <property type="term" value="F:identical protein binding"/>
    <property type="evidence" value="ECO:0007669"/>
    <property type="project" value="TreeGrafter"/>
</dbReference>
<evidence type="ECO:0000313" key="7">
    <source>
        <dbReference type="EMBL" id="PPK47853.1"/>
    </source>
</evidence>
<proteinExistence type="predicted"/>
<dbReference type="PANTHER" id="PTHR40448:SF1">
    <property type="entry name" value="TWO-COMPONENT SENSOR HISTIDINE KINASE"/>
    <property type="match status" value="1"/>
</dbReference>
<dbReference type="InterPro" id="IPR016120">
    <property type="entry name" value="Sig_transdc_His_kin_SpoOB"/>
</dbReference>
<keyword evidence="1" id="KW-0597">Phosphoprotein</keyword>
<dbReference type="Pfam" id="PF14501">
    <property type="entry name" value="HATPase_c_5"/>
    <property type="match status" value="1"/>
</dbReference>
<evidence type="ECO:0000256" key="3">
    <source>
        <dbReference type="ARBA" id="ARBA00022777"/>
    </source>
</evidence>
<feature type="domain" description="SpoOB alpha-helical" evidence="6">
    <location>
        <begin position="186"/>
        <end position="238"/>
    </location>
</feature>
<evidence type="ECO:0000256" key="1">
    <source>
        <dbReference type="ARBA" id="ARBA00022553"/>
    </source>
</evidence>
<keyword evidence="4" id="KW-1133">Transmembrane helix</keyword>
<dbReference type="PANTHER" id="PTHR40448">
    <property type="entry name" value="TWO-COMPONENT SENSOR HISTIDINE KINASE"/>
    <property type="match status" value="1"/>
</dbReference>
<dbReference type="InterPro" id="IPR036890">
    <property type="entry name" value="HATPase_C_sf"/>
</dbReference>
<dbReference type="EMBL" id="PTIS01000013">
    <property type="protein sequence ID" value="PPK47853.1"/>
    <property type="molecule type" value="Genomic_DNA"/>
</dbReference>
<keyword evidence="2" id="KW-0808">Transferase</keyword>
<gene>
    <name evidence="7" type="ORF">BD821_11374</name>
</gene>
<feature type="transmembrane region" description="Helical" evidence="4">
    <location>
        <begin position="26"/>
        <end position="45"/>
    </location>
</feature>
<organism evidence="7 8">
    <name type="scientific">Clostridium algidicarnis DSM 15099</name>
    <dbReference type="NCBI Taxonomy" id="1121295"/>
    <lineage>
        <taxon>Bacteria</taxon>
        <taxon>Bacillati</taxon>
        <taxon>Bacillota</taxon>
        <taxon>Clostridia</taxon>
        <taxon>Eubacteriales</taxon>
        <taxon>Clostridiaceae</taxon>
        <taxon>Clostridium</taxon>
    </lineage>
</organism>
<keyword evidence="4" id="KW-0812">Transmembrane</keyword>
<dbReference type="Gene3D" id="1.10.287.130">
    <property type="match status" value="1"/>
</dbReference>
<dbReference type="InterPro" id="IPR039506">
    <property type="entry name" value="SPOB_a"/>
</dbReference>
<feature type="transmembrane region" description="Helical" evidence="4">
    <location>
        <begin position="52"/>
        <end position="73"/>
    </location>
</feature>
<dbReference type="SUPFAM" id="SSF55890">
    <property type="entry name" value="Sporulation response regulatory protein Spo0B"/>
    <property type="match status" value="1"/>
</dbReference>
<name>A0A2S6FW89_9CLOT</name>
<reference evidence="7 8" key="1">
    <citation type="submission" date="2018-02" db="EMBL/GenBank/DDBJ databases">
        <title>Genomic Encyclopedia of Archaeal and Bacterial Type Strains, Phase II (KMG-II): from individual species to whole genera.</title>
        <authorList>
            <person name="Goeker M."/>
        </authorList>
    </citation>
    <scope>NUCLEOTIDE SEQUENCE [LARGE SCALE GENOMIC DNA]</scope>
    <source>
        <strain evidence="7 8">DSM 15099</strain>
    </source>
</reference>
<keyword evidence="4" id="KW-0472">Membrane</keyword>
<feature type="domain" description="Sensor histidine kinase NatK-like C-terminal" evidence="5">
    <location>
        <begin position="279"/>
        <end position="379"/>
    </location>
</feature>
<evidence type="ECO:0000259" key="6">
    <source>
        <dbReference type="Pfam" id="PF14689"/>
    </source>
</evidence>
<dbReference type="Pfam" id="PF14689">
    <property type="entry name" value="SPOB_a"/>
    <property type="match status" value="1"/>
</dbReference>
<comment type="caution">
    <text evidence="7">The sequence shown here is derived from an EMBL/GenBank/DDBJ whole genome shotgun (WGS) entry which is preliminary data.</text>
</comment>
<evidence type="ECO:0000256" key="4">
    <source>
        <dbReference type="SAM" id="Phobius"/>
    </source>
</evidence>
<evidence type="ECO:0000256" key="2">
    <source>
        <dbReference type="ARBA" id="ARBA00022679"/>
    </source>
</evidence>
<protein>
    <submittedName>
        <fullName evidence="7">Sensor kinase SpoOB-type protein</fullName>
    </submittedName>
</protein>
<dbReference type="InterPro" id="IPR032834">
    <property type="entry name" value="NatK-like_C"/>
</dbReference>
<evidence type="ECO:0000313" key="8">
    <source>
        <dbReference type="Proteomes" id="UP000239863"/>
    </source>
</evidence>
<feature type="transmembrane region" description="Helical" evidence="4">
    <location>
        <begin position="132"/>
        <end position="159"/>
    </location>
</feature>
<dbReference type="CDD" id="cd16935">
    <property type="entry name" value="HATPase_AgrC-ComD-like"/>
    <property type="match status" value="1"/>
</dbReference>
<dbReference type="AlphaFoldDB" id="A0A2S6FW89"/>
<dbReference type="Gene3D" id="3.30.565.10">
    <property type="entry name" value="Histidine kinase-like ATPase, C-terminal domain"/>
    <property type="match status" value="1"/>
</dbReference>
<dbReference type="Proteomes" id="UP000239863">
    <property type="component" value="Unassembled WGS sequence"/>
</dbReference>
<keyword evidence="3 7" id="KW-0418">Kinase</keyword>